<dbReference type="AlphaFoldDB" id="A0A2V1IJ95"/>
<dbReference type="Proteomes" id="UP000244905">
    <property type="component" value="Unassembled WGS sequence"/>
</dbReference>
<organism evidence="1 2">
    <name type="scientific">Duncaniella muris</name>
    <dbReference type="NCBI Taxonomy" id="2094150"/>
    <lineage>
        <taxon>Bacteria</taxon>
        <taxon>Pseudomonadati</taxon>
        <taxon>Bacteroidota</taxon>
        <taxon>Bacteroidia</taxon>
        <taxon>Bacteroidales</taxon>
        <taxon>Muribaculaceae</taxon>
        <taxon>Duncaniella</taxon>
    </lineage>
</organism>
<dbReference type="GeneID" id="82526444"/>
<name>A0A2V1IJ95_9BACT</name>
<gene>
    <name evidence="1" type="ORF">C5O23_08835</name>
</gene>
<sequence>MKRKKHSFTGSRPIFTGSPSKVIGGFNLDRSNQNFADGDIIPGGVLAIYDEETRLVQVIKTAKVAEIDSEDPKQITLAVDEFYAPFFAVGDMILKEGAAATAIASVPTVTKVEEKGNIYKITLSAAIAGLAVGDVLEEVISDGAATPKSKSRGLANSVTVADNEVKEFETSMDVSADTLQYALYERRVLPIPASQKDETGAFLKANPHVKFTKSH</sequence>
<dbReference type="RefSeq" id="WP_107032581.1">
    <property type="nucleotide sequence ID" value="NZ_PUEC01000019.1"/>
</dbReference>
<protein>
    <submittedName>
        <fullName evidence="1">Uncharacterized protein</fullName>
    </submittedName>
</protein>
<keyword evidence="2" id="KW-1185">Reference proteome</keyword>
<comment type="caution">
    <text evidence="1">The sequence shown here is derived from an EMBL/GenBank/DDBJ whole genome shotgun (WGS) entry which is preliminary data.</text>
</comment>
<proteinExistence type="predicted"/>
<evidence type="ECO:0000313" key="1">
    <source>
        <dbReference type="EMBL" id="PWB01647.1"/>
    </source>
</evidence>
<dbReference type="EMBL" id="PUEC01000019">
    <property type="protein sequence ID" value="PWB01647.1"/>
    <property type="molecule type" value="Genomic_DNA"/>
</dbReference>
<evidence type="ECO:0000313" key="2">
    <source>
        <dbReference type="Proteomes" id="UP000244905"/>
    </source>
</evidence>
<reference evidence="2" key="1">
    <citation type="submission" date="2018-02" db="EMBL/GenBank/DDBJ databases">
        <authorList>
            <person name="Clavel T."/>
            <person name="Strowig T."/>
        </authorList>
    </citation>
    <scope>NUCLEOTIDE SEQUENCE [LARGE SCALE GENOMIC DNA]</scope>
    <source>
        <strain evidence="2">DSM 103720</strain>
    </source>
</reference>
<accession>A0A2V1IJ95</accession>